<protein>
    <submittedName>
        <fullName evidence="6">Aminopeptidase N-like N-terminal domain-containing protein</fullName>
    </submittedName>
</protein>
<dbReference type="Pfam" id="PF17900">
    <property type="entry name" value="Peptidase_M1_N"/>
    <property type="match status" value="1"/>
</dbReference>
<dbReference type="PANTHER" id="PTHR11533">
    <property type="entry name" value="PROTEASE M1 ZINC METALLOPROTEASE"/>
    <property type="match status" value="1"/>
</dbReference>
<sequence>MKIMNETTSKNEMKQQQLSATTIISEDKKPENSSTSTTTPNGKTMVGDSTSVIYHPSLINKIKKRTLFFIFIPAIPVILVFLCFLLLIDQKVLFDSSKPPQPQSPPQQQPSLPKTPPMIQRLPMTLIPSLYILTLQVFLPYKPGVDFGPLNQTVVGSVIINFECRQDTDIIILNMNDILIKNDSLKLGDQESNKSLDVEIEEIDDLKHILKLRSYPSMLKGRNYTLLIHYGTRVRAPNDGGLFLASYEHNGEKR</sequence>
<dbReference type="Gene3D" id="2.60.40.1730">
    <property type="entry name" value="tricorn interacting facor f3 domain"/>
    <property type="match status" value="1"/>
</dbReference>
<dbReference type="GO" id="GO:0008270">
    <property type="term" value="F:zinc ion binding"/>
    <property type="evidence" value="ECO:0007669"/>
    <property type="project" value="TreeGrafter"/>
</dbReference>
<keyword evidence="3" id="KW-1133">Transmembrane helix</keyword>
<evidence type="ECO:0000256" key="3">
    <source>
        <dbReference type="SAM" id="Phobius"/>
    </source>
</evidence>
<dbReference type="InterPro" id="IPR042097">
    <property type="entry name" value="Aminopeptidase_N-like_N_sf"/>
</dbReference>
<dbReference type="SUPFAM" id="SSF63737">
    <property type="entry name" value="Leukotriene A4 hydrolase N-terminal domain"/>
    <property type="match status" value="1"/>
</dbReference>
<dbReference type="GO" id="GO:0006508">
    <property type="term" value="P:proteolysis"/>
    <property type="evidence" value="ECO:0007669"/>
    <property type="project" value="TreeGrafter"/>
</dbReference>
<evidence type="ECO:0000313" key="5">
    <source>
        <dbReference type="Proteomes" id="UP000887578"/>
    </source>
</evidence>
<dbReference type="GO" id="GO:0005737">
    <property type="term" value="C:cytoplasm"/>
    <property type="evidence" value="ECO:0007669"/>
    <property type="project" value="TreeGrafter"/>
</dbReference>
<accession>A0A914NXI4</accession>
<dbReference type="PANTHER" id="PTHR11533:SF276">
    <property type="entry name" value="GLUTAMYL AMINOPEPTIDASE"/>
    <property type="match status" value="1"/>
</dbReference>
<dbReference type="GO" id="GO:0005615">
    <property type="term" value="C:extracellular space"/>
    <property type="evidence" value="ECO:0007669"/>
    <property type="project" value="TreeGrafter"/>
</dbReference>
<evidence type="ECO:0000256" key="1">
    <source>
        <dbReference type="ARBA" id="ARBA00022438"/>
    </source>
</evidence>
<evidence type="ECO:0000256" key="2">
    <source>
        <dbReference type="SAM" id="MobiDB-lite"/>
    </source>
</evidence>
<reference evidence="6" key="1">
    <citation type="submission" date="2022-11" db="UniProtKB">
        <authorList>
            <consortium name="WormBaseParasite"/>
        </authorList>
    </citation>
    <scope>IDENTIFICATION</scope>
</reference>
<keyword evidence="1" id="KW-0031">Aminopeptidase</keyword>
<dbReference type="WBParaSite" id="PDA_v2.g1010.t1">
    <property type="protein sequence ID" value="PDA_v2.g1010.t1"/>
    <property type="gene ID" value="PDA_v2.g1010"/>
</dbReference>
<keyword evidence="3" id="KW-0812">Transmembrane</keyword>
<dbReference type="GO" id="GO:0016020">
    <property type="term" value="C:membrane"/>
    <property type="evidence" value="ECO:0007669"/>
    <property type="project" value="TreeGrafter"/>
</dbReference>
<feature type="transmembrane region" description="Helical" evidence="3">
    <location>
        <begin position="67"/>
        <end position="88"/>
    </location>
</feature>
<name>A0A914NXI4_9BILA</name>
<dbReference type="InterPro" id="IPR050344">
    <property type="entry name" value="Peptidase_M1_aminopeptidases"/>
</dbReference>
<keyword evidence="5" id="KW-1185">Reference proteome</keyword>
<feature type="region of interest" description="Disordered" evidence="2">
    <location>
        <begin position="22"/>
        <end position="46"/>
    </location>
</feature>
<evidence type="ECO:0000259" key="4">
    <source>
        <dbReference type="Pfam" id="PF17900"/>
    </source>
</evidence>
<dbReference type="GO" id="GO:0042277">
    <property type="term" value="F:peptide binding"/>
    <property type="evidence" value="ECO:0007669"/>
    <property type="project" value="TreeGrafter"/>
</dbReference>
<dbReference type="InterPro" id="IPR045357">
    <property type="entry name" value="Aminopeptidase_N-like_N"/>
</dbReference>
<proteinExistence type="predicted"/>
<organism evidence="5 6">
    <name type="scientific">Panagrolaimus davidi</name>
    <dbReference type="NCBI Taxonomy" id="227884"/>
    <lineage>
        <taxon>Eukaryota</taxon>
        <taxon>Metazoa</taxon>
        <taxon>Ecdysozoa</taxon>
        <taxon>Nematoda</taxon>
        <taxon>Chromadorea</taxon>
        <taxon>Rhabditida</taxon>
        <taxon>Tylenchina</taxon>
        <taxon>Panagrolaimomorpha</taxon>
        <taxon>Panagrolaimoidea</taxon>
        <taxon>Panagrolaimidae</taxon>
        <taxon>Panagrolaimus</taxon>
    </lineage>
</organism>
<dbReference type="GO" id="GO:0070006">
    <property type="term" value="F:metalloaminopeptidase activity"/>
    <property type="evidence" value="ECO:0007669"/>
    <property type="project" value="TreeGrafter"/>
</dbReference>
<dbReference type="Proteomes" id="UP000887578">
    <property type="component" value="Unplaced"/>
</dbReference>
<dbReference type="AlphaFoldDB" id="A0A914NXI4"/>
<dbReference type="GO" id="GO:0043171">
    <property type="term" value="P:peptide catabolic process"/>
    <property type="evidence" value="ECO:0007669"/>
    <property type="project" value="TreeGrafter"/>
</dbReference>
<evidence type="ECO:0000313" key="6">
    <source>
        <dbReference type="WBParaSite" id="PDA_v2.g1010.t1"/>
    </source>
</evidence>
<keyword evidence="3" id="KW-0472">Membrane</keyword>
<keyword evidence="1" id="KW-0378">Hydrolase</keyword>
<keyword evidence="1" id="KW-0645">Protease</keyword>
<feature type="domain" description="Aminopeptidase N-like N-terminal" evidence="4">
    <location>
        <begin position="128"/>
        <end position="253"/>
    </location>
</feature>